<comment type="caution">
    <text evidence="1">The sequence shown here is derived from an EMBL/GenBank/DDBJ whole genome shotgun (WGS) entry which is preliminary data.</text>
</comment>
<evidence type="ECO:0000313" key="1">
    <source>
        <dbReference type="EMBL" id="MBD2152481.1"/>
    </source>
</evidence>
<accession>A0A926Z7U7</accession>
<evidence type="ECO:0000313" key="2">
    <source>
        <dbReference type="Proteomes" id="UP000631421"/>
    </source>
</evidence>
<gene>
    <name evidence="1" type="ORF">H6F44_20505</name>
</gene>
<keyword evidence="2" id="KW-1185">Reference proteome</keyword>
<dbReference type="Proteomes" id="UP000631421">
    <property type="component" value="Unassembled WGS sequence"/>
</dbReference>
<name>A0A926Z7U7_9CYAN</name>
<dbReference type="EMBL" id="JACJPY010000109">
    <property type="protein sequence ID" value="MBD2152481.1"/>
    <property type="molecule type" value="Genomic_DNA"/>
</dbReference>
<reference evidence="1" key="2">
    <citation type="submission" date="2020-08" db="EMBL/GenBank/DDBJ databases">
        <authorList>
            <person name="Chen M."/>
            <person name="Teng W."/>
            <person name="Zhao L."/>
            <person name="Hu C."/>
            <person name="Zhou Y."/>
            <person name="Han B."/>
            <person name="Song L."/>
            <person name="Shu W."/>
        </authorList>
    </citation>
    <scope>NUCLEOTIDE SEQUENCE</scope>
    <source>
        <strain evidence="1">FACHB-1277</strain>
    </source>
</reference>
<sequence>MSHHPKGKAETARQIALNMMRSNIYAELIAQFTGLILKKAQKLQKVFIQKSKMPKSSNPKRSPTLWV</sequence>
<dbReference type="RefSeq" id="WP_190352949.1">
    <property type="nucleotide sequence ID" value="NZ_JACJPY010000109.1"/>
</dbReference>
<protein>
    <submittedName>
        <fullName evidence="1">Uncharacterized protein</fullName>
    </submittedName>
</protein>
<dbReference type="AlphaFoldDB" id="A0A926Z7U7"/>
<reference evidence="1" key="1">
    <citation type="journal article" date="2015" name="ISME J.">
        <title>Draft Genome Sequence of Streptomyces incarnatus NRRL8089, which Produces the Nucleoside Antibiotic Sinefungin.</title>
        <authorList>
            <person name="Oshima K."/>
            <person name="Hattori M."/>
            <person name="Shimizu H."/>
            <person name="Fukuda K."/>
            <person name="Nemoto M."/>
            <person name="Inagaki K."/>
            <person name="Tamura T."/>
        </authorList>
    </citation>
    <scope>NUCLEOTIDE SEQUENCE</scope>
    <source>
        <strain evidence="1">FACHB-1277</strain>
    </source>
</reference>
<proteinExistence type="predicted"/>
<organism evidence="1 2">
    <name type="scientific">Pseudanabaena cinerea FACHB-1277</name>
    <dbReference type="NCBI Taxonomy" id="2949581"/>
    <lineage>
        <taxon>Bacteria</taxon>
        <taxon>Bacillati</taxon>
        <taxon>Cyanobacteriota</taxon>
        <taxon>Cyanophyceae</taxon>
        <taxon>Pseudanabaenales</taxon>
        <taxon>Pseudanabaenaceae</taxon>
        <taxon>Pseudanabaena</taxon>
        <taxon>Pseudanabaena cinerea</taxon>
    </lineage>
</organism>